<evidence type="ECO:0000313" key="1">
    <source>
        <dbReference type="EMBL" id="SMO99277.1"/>
    </source>
</evidence>
<reference evidence="1 2" key="1">
    <citation type="submission" date="2017-05" db="EMBL/GenBank/DDBJ databases">
        <authorList>
            <person name="Varghese N."/>
            <person name="Submissions S."/>
        </authorList>
    </citation>
    <scope>NUCLEOTIDE SEQUENCE [LARGE SCALE GENOMIC DNA]</scope>
    <source>
        <strain evidence="1 2">DSM 19036</strain>
    </source>
</reference>
<name>A0A521FSS2_9SPHI</name>
<organism evidence="1 2">
    <name type="scientific">Pedobacter westerhofensis</name>
    <dbReference type="NCBI Taxonomy" id="425512"/>
    <lineage>
        <taxon>Bacteria</taxon>
        <taxon>Pseudomonadati</taxon>
        <taxon>Bacteroidota</taxon>
        <taxon>Sphingobacteriia</taxon>
        <taxon>Sphingobacteriales</taxon>
        <taxon>Sphingobacteriaceae</taxon>
        <taxon>Pedobacter</taxon>
    </lineage>
</organism>
<dbReference type="Proteomes" id="UP000320300">
    <property type="component" value="Unassembled WGS sequence"/>
</dbReference>
<keyword evidence="2" id="KW-1185">Reference proteome</keyword>
<protein>
    <submittedName>
        <fullName evidence="1">Uncharacterized protein</fullName>
    </submittedName>
</protein>
<dbReference type="EMBL" id="FXTN01000021">
    <property type="protein sequence ID" value="SMO99277.1"/>
    <property type="molecule type" value="Genomic_DNA"/>
</dbReference>
<evidence type="ECO:0000313" key="2">
    <source>
        <dbReference type="Proteomes" id="UP000320300"/>
    </source>
</evidence>
<dbReference type="AlphaFoldDB" id="A0A521FSS2"/>
<accession>A0A521FSS2</accession>
<proteinExistence type="predicted"/>
<sequence length="148" mass="17573">MRKILLTTAILLALIARVQSQQLKKSTLYLYFDSSNTSLYYKERDESTIKLKGKRVPYICEVYHFKILSENVKWVAFVNDNLDNYKIVDSLFLKKYAVAINDIKNVSKIRLDTYDKKRFPYNKVYIVELSSLNKYKLFEVRTNLDSNY</sequence>
<gene>
    <name evidence="1" type="ORF">SAMN06265348_12145</name>
</gene>